<keyword evidence="2" id="KW-1185">Reference proteome</keyword>
<gene>
    <name evidence="1" type="ORF">PAXRUDRAFT_16187</name>
</gene>
<reference evidence="2" key="2">
    <citation type="submission" date="2015-01" db="EMBL/GenBank/DDBJ databases">
        <title>Evolutionary Origins and Diversification of the Mycorrhizal Mutualists.</title>
        <authorList>
            <consortium name="DOE Joint Genome Institute"/>
            <consortium name="Mycorrhizal Genomics Consortium"/>
            <person name="Kohler A."/>
            <person name="Kuo A."/>
            <person name="Nagy L.G."/>
            <person name="Floudas D."/>
            <person name="Copeland A."/>
            <person name="Barry K.W."/>
            <person name="Cichocki N."/>
            <person name="Veneault-Fourrey C."/>
            <person name="LaButti K."/>
            <person name="Lindquist E.A."/>
            <person name="Lipzen A."/>
            <person name="Lundell T."/>
            <person name="Morin E."/>
            <person name="Murat C."/>
            <person name="Riley R."/>
            <person name="Ohm R."/>
            <person name="Sun H."/>
            <person name="Tunlid A."/>
            <person name="Henrissat B."/>
            <person name="Grigoriev I.V."/>
            <person name="Hibbett D.S."/>
            <person name="Martin F."/>
        </authorList>
    </citation>
    <scope>NUCLEOTIDE SEQUENCE [LARGE SCALE GENOMIC DNA]</scope>
    <source>
        <strain evidence="2">Ve08.2h10</strain>
    </source>
</reference>
<dbReference type="Proteomes" id="UP000054538">
    <property type="component" value="Unassembled WGS sequence"/>
</dbReference>
<sequence length="308" mass="34023">MVRLCSLLAKWSGLIQCHGVSKKNTNQHSVKALELLSNIEKRCQQCFRLLLDPAGASLTALQKELVVLGHALEGIKCNTSIVNSRKEEVAESLRKLDAKLQSRAPALPLPLGSLQFDSGEQDQSPVEHMSTIAQVALVIGLRSNEIPATIESALAKFNLNYKTTVFTTCACHCTYAPTYVPGSNVPIYPEFCTHFPTPETVCGELLLDVHANGERVPKKTFVYHDLNDYLASLLSRRDIEALMDQSCDILAASLLEPPPHFVKNPFEAQFLREFGGPIPGKLFIDRGDEGQYAFALHVDFFNPEGMKL</sequence>
<proteinExistence type="predicted"/>
<dbReference type="OrthoDB" id="3269221at2759"/>
<accession>A0A0D0DF97</accession>
<evidence type="ECO:0000313" key="2">
    <source>
        <dbReference type="Proteomes" id="UP000054538"/>
    </source>
</evidence>
<dbReference type="EMBL" id="KN826205">
    <property type="protein sequence ID" value="KIK79709.1"/>
    <property type="molecule type" value="Genomic_DNA"/>
</dbReference>
<evidence type="ECO:0000313" key="1">
    <source>
        <dbReference type="EMBL" id="KIK79709.1"/>
    </source>
</evidence>
<organism evidence="1 2">
    <name type="scientific">Paxillus rubicundulus Ve08.2h10</name>
    <dbReference type="NCBI Taxonomy" id="930991"/>
    <lineage>
        <taxon>Eukaryota</taxon>
        <taxon>Fungi</taxon>
        <taxon>Dikarya</taxon>
        <taxon>Basidiomycota</taxon>
        <taxon>Agaricomycotina</taxon>
        <taxon>Agaricomycetes</taxon>
        <taxon>Agaricomycetidae</taxon>
        <taxon>Boletales</taxon>
        <taxon>Paxilineae</taxon>
        <taxon>Paxillaceae</taxon>
        <taxon>Paxillus</taxon>
    </lineage>
</organism>
<dbReference type="HOGENOM" id="CLU_030973_0_0_1"/>
<dbReference type="STRING" id="930991.A0A0D0DF97"/>
<dbReference type="InParanoid" id="A0A0D0DF97"/>
<protein>
    <submittedName>
        <fullName evidence="1">Uncharacterized protein</fullName>
    </submittedName>
</protein>
<dbReference type="AlphaFoldDB" id="A0A0D0DF97"/>
<name>A0A0D0DF97_9AGAM</name>
<reference evidence="1 2" key="1">
    <citation type="submission" date="2014-04" db="EMBL/GenBank/DDBJ databases">
        <authorList>
            <consortium name="DOE Joint Genome Institute"/>
            <person name="Kuo A."/>
            <person name="Kohler A."/>
            <person name="Jargeat P."/>
            <person name="Nagy L.G."/>
            <person name="Floudas D."/>
            <person name="Copeland A."/>
            <person name="Barry K.W."/>
            <person name="Cichocki N."/>
            <person name="Veneault-Fourrey C."/>
            <person name="LaButti K."/>
            <person name="Lindquist E.A."/>
            <person name="Lipzen A."/>
            <person name="Lundell T."/>
            <person name="Morin E."/>
            <person name="Murat C."/>
            <person name="Sun H."/>
            <person name="Tunlid A."/>
            <person name="Henrissat B."/>
            <person name="Grigoriev I.V."/>
            <person name="Hibbett D.S."/>
            <person name="Martin F."/>
            <person name="Nordberg H.P."/>
            <person name="Cantor M.N."/>
            <person name="Hua S.X."/>
        </authorList>
    </citation>
    <scope>NUCLEOTIDE SEQUENCE [LARGE SCALE GENOMIC DNA]</scope>
    <source>
        <strain evidence="1 2">Ve08.2h10</strain>
    </source>
</reference>